<sequence length="453" mass="48258">MKNLSVLINTVLLSSSIAMASLPVQAAMPQSLNGQTMPSLAPMLEQVTPGVVLISVRGTHEVQQRVPDAFKFFFGNPRQNQGQQKEREFRGLGSGVILDADKGYIVTNSHVINDADEIQITLKDGRQLEAKKIGGDEASDIALLQIVADDLIAVKFADSDRIRVGDFAVAIGSPFGLGQTVTSGIVSALGRSGLNIENYEDFIQTDAAINSGNSGGALINLRGELIGINTAILGPNGGNVGIGFAIPSNMVQNLVNQIIEFGEVRRGVLGVAGRSVTSEIAKAMELDVSQGGFVEQVTKDSAADEAGIRAGDVIIKINGKMIKTFNELRGKIGSIGAGKTIKITVIRKDGKEKTYDVTLKKSEMAKIEAVSLHRMLDGAELENDDKGNGIVVAEIAENSPAASVGLRKGDVINGINRQRINNIGELRSYLNDHKGVFALNVQRNNSSLFLMIR</sequence>
<evidence type="ECO:0000259" key="10">
    <source>
        <dbReference type="PROSITE" id="PS50106"/>
    </source>
</evidence>
<dbReference type="PANTHER" id="PTHR22939:SF129">
    <property type="entry name" value="SERINE PROTEASE HTRA2, MITOCHONDRIAL"/>
    <property type="match status" value="1"/>
</dbReference>
<dbReference type="Pfam" id="PF13365">
    <property type="entry name" value="Trypsin_2"/>
    <property type="match status" value="1"/>
</dbReference>
<dbReference type="InterPro" id="IPR011782">
    <property type="entry name" value="Pept_S1C_Do"/>
</dbReference>
<dbReference type="FunFam" id="2.40.10.10:FF:000001">
    <property type="entry name" value="Periplasmic serine protease DegS"/>
    <property type="match status" value="1"/>
</dbReference>
<evidence type="ECO:0000256" key="9">
    <source>
        <dbReference type="SAM" id="SignalP"/>
    </source>
</evidence>
<dbReference type="CDD" id="cd10839">
    <property type="entry name" value="cpPDZ1_DegP-like"/>
    <property type="match status" value="1"/>
</dbReference>
<evidence type="ECO:0000256" key="2">
    <source>
        <dbReference type="ARBA" id="ARBA00022670"/>
    </source>
</evidence>
<dbReference type="PRINTS" id="PR00834">
    <property type="entry name" value="PROTEASES2C"/>
</dbReference>
<dbReference type="SUPFAM" id="SSF50494">
    <property type="entry name" value="Trypsin-like serine proteases"/>
    <property type="match status" value="1"/>
</dbReference>
<feature type="signal peptide" evidence="9">
    <location>
        <begin position="1"/>
        <end position="20"/>
    </location>
</feature>
<feature type="active site" description="Charge relay system" evidence="7">
    <location>
        <position position="214"/>
    </location>
</feature>
<dbReference type="Proteomes" id="UP000202259">
    <property type="component" value="Chromosome"/>
</dbReference>
<keyword evidence="12" id="KW-1185">Reference proteome</keyword>
<evidence type="ECO:0000256" key="1">
    <source>
        <dbReference type="ARBA" id="ARBA00010541"/>
    </source>
</evidence>
<dbReference type="Pfam" id="PF13180">
    <property type="entry name" value="PDZ_2"/>
    <property type="match status" value="2"/>
</dbReference>
<feature type="active site" description="Charge relay system" evidence="7">
    <location>
        <position position="140"/>
    </location>
</feature>
<keyword evidence="4" id="KW-0677">Repeat</keyword>
<dbReference type="FunFam" id="2.40.10.120:FF:000001">
    <property type="entry name" value="Periplasmic serine endoprotease DegP-like"/>
    <property type="match status" value="1"/>
</dbReference>
<dbReference type="EMBL" id="CP020465">
    <property type="protein sequence ID" value="ASP47441.1"/>
    <property type="molecule type" value="Genomic_DNA"/>
</dbReference>
<name>A0A222G6L2_9GAMM</name>
<evidence type="ECO:0000256" key="6">
    <source>
        <dbReference type="ARBA" id="ARBA00022825"/>
    </source>
</evidence>
<keyword evidence="6" id="KW-0720">Serine protease</keyword>
<feature type="domain" description="PDZ" evidence="10">
    <location>
        <begin position="258"/>
        <end position="349"/>
    </location>
</feature>
<evidence type="ECO:0000313" key="11">
    <source>
        <dbReference type="EMBL" id="ASP47441.1"/>
    </source>
</evidence>
<gene>
    <name evidence="11" type="ORF">B5D82_06525</name>
</gene>
<evidence type="ECO:0000256" key="8">
    <source>
        <dbReference type="PIRSR" id="PIRSR611782-2"/>
    </source>
</evidence>
<evidence type="ECO:0000256" key="3">
    <source>
        <dbReference type="ARBA" id="ARBA00022729"/>
    </source>
</evidence>
<dbReference type="NCBIfam" id="TIGR02037">
    <property type="entry name" value="degP_htrA_DO"/>
    <property type="match status" value="1"/>
</dbReference>
<dbReference type="SUPFAM" id="SSF50156">
    <property type="entry name" value="PDZ domain-like"/>
    <property type="match status" value="2"/>
</dbReference>
<dbReference type="InterPro" id="IPR009003">
    <property type="entry name" value="Peptidase_S1_PA"/>
</dbReference>
<dbReference type="Gene3D" id="2.30.42.10">
    <property type="match status" value="2"/>
</dbReference>
<keyword evidence="5" id="KW-0378">Hydrolase</keyword>
<evidence type="ECO:0000313" key="12">
    <source>
        <dbReference type="Proteomes" id="UP000202259"/>
    </source>
</evidence>
<dbReference type="InterPro" id="IPR001478">
    <property type="entry name" value="PDZ"/>
</dbReference>
<reference evidence="11 12" key="1">
    <citation type="submission" date="2017-08" db="EMBL/GenBank/DDBJ databases">
        <title>Complete genome of Colwellia sp. NB097-1, a psychrophile bacterium ioslated from Bering Sea.</title>
        <authorList>
            <person name="Chen X."/>
        </authorList>
    </citation>
    <scope>NUCLEOTIDE SEQUENCE [LARGE SCALE GENOMIC DNA]</scope>
    <source>
        <strain evidence="11 12">NB097-1</strain>
    </source>
</reference>
<dbReference type="GO" id="GO:0004252">
    <property type="term" value="F:serine-type endopeptidase activity"/>
    <property type="evidence" value="ECO:0007669"/>
    <property type="project" value="InterPro"/>
</dbReference>
<feature type="active site" description="Charge relay system" evidence="7">
    <location>
        <position position="110"/>
    </location>
</feature>
<dbReference type="AlphaFoldDB" id="A0A222G6L2"/>
<feature type="binding site" evidence="8">
    <location>
        <position position="140"/>
    </location>
    <ligand>
        <name>substrate</name>
    </ligand>
</feature>
<feature type="chain" id="PRO_5038464116" evidence="9">
    <location>
        <begin position="21"/>
        <end position="453"/>
    </location>
</feature>
<dbReference type="SMART" id="SM00228">
    <property type="entry name" value="PDZ"/>
    <property type="match status" value="2"/>
</dbReference>
<keyword evidence="2 11" id="KW-0645">Protease</keyword>
<accession>A0A222G6L2</accession>
<organism evidence="11 12">
    <name type="scientific">Cognaticolwellia beringensis</name>
    <dbReference type="NCBI Taxonomy" id="1967665"/>
    <lineage>
        <taxon>Bacteria</taxon>
        <taxon>Pseudomonadati</taxon>
        <taxon>Pseudomonadota</taxon>
        <taxon>Gammaproteobacteria</taxon>
        <taxon>Alteromonadales</taxon>
        <taxon>Colwelliaceae</taxon>
        <taxon>Cognaticolwellia</taxon>
    </lineage>
</organism>
<comment type="similarity">
    <text evidence="1">Belongs to the peptidase S1C family.</text>
</comment>
<evidence type="ECO:0000256" key="5">
    <source>
        <dbReference type="ARBA" id="ARBA00022801"/>
    </source>
</evidence>
<dbReference type="GO" id="GO:0006508">
    <property type="term" value="P:proteolysis"/>
    <property type="evidence" value="ECO:0007669"/>
    <property type="project" value="UniProtKB-KW"/>
</dbReference>
<feature type="binding site" evidence="8">
    <location>
        <position position="110"/>
    </location>
    <ligand>
        <name>substrate</name>
    </ligand>
</feature>
<evidence type="ECO:0000256" key="4">
    <source>
        <dbReference type="ARBA" id="ARBA00022737"/>
    </source>
</evidence>
<feature type="domain" description="PDZ" evidence="10">
    <location>
        <begin position="356"/>
        <end position="445"/>
    </location>
</feature>
<dbReference type="KEGG" id="cber:B5D82_06525"/>
<dbReference type="OrthoDB" id="9758917at2"/>
<evidence type="ECO:0000256" key="7">
    <source>
        <dbReference type="PIRSR" id="PIRSR611782-1"/>
    </source>
</evidence>
<dbReference type="PANTHER" id="PTHR22939">
    <property type="entry name" value="SERINE PROTEASE FAMILY S1C HTRA-RELATED"/>
    <property type="match status" value="1"/>
</dbReference>
<feature type="binding site" evidence="8">
    <location>
        <begin position="212"/>
        <end position="214"/>
    </location>
    <ligand>
        <name>substrate</name>
    </ligand>
</feature>
<dbReference type="Gene3D" id="2.40.10.120">
    <property type="match status" value="1"/>
</dbReference>
<dbReference type="PROSITE" id="PS50106">
    <property type="entry name" value="PDZ"/>
    <property type="match status" value="2"/>
</dbReference>
<feature type="binding site" evidence="8">
    <location>
        <begin position="269"/>
        <end position="273"/>
    </location>
    <ligand>
        <name>substrate</name>
    </ligand>
</feature>
<protein>
    <submittedName>
        <fullName evidence="11">Serine endoprotease DegQ</fullName>
    </submittedName>
</protein>
<dbReference type="RefSeq" id="WP_081150088.1">
    <property type="nucleotide sequence ID" value="NZ_CP020465.1"/>
</dbReference>
<dbReference type="InterPro" id="IPR036034">
    <property type="entry name" value="PDZ_sf"/>
</dbReference>
<proteinExistence type="inferred from homology"/>
<keyword evidence="3 9" id="KW-0732">Signal</keyword>
<dbReference type="InterPro" id="IPR001940">
    <property type="entry name" value="Peptidase_S1C"/>
</dbReference>